<dbReference type="GO" id="GO:0030246">
    <property type="term" value="F:carbohydrate binding"/>
    <property type="evidence" value="ECO:0007669"/>
    <property type="project" value="UniProtKB-KW"/>
</dbReference>
<name>A0A445CWR3_ARAHY</name>
<dbReference type="CDD" id="cd06899">
    <property type="entry name" value="lectin_legume_LecRK_Arcelin_ConA"/>
    <property type="match status" value="2"/>
</dbReference>
<dbReference type="Pfam" id="PF00139">
    <property type="entry name" value="Lectin_legB"/>
    <property type="match status" value="2"/>
</dbReference>
<evidence type="ECO:0000256" key="13">
    <source>
        <dbReference type="ARBA" id="ARBA00023136"/>
    </source>
</evidence>
<reference evidence="20 21" key="1">
    <citation type="submission" date="2019-01" db="EMBL/GenBank/DDBJ databases">
        <title>Sequencing of cultivated peanut Arachis hypogaea provides insights into genome evolution and oil improvement.</title>
        <authorList>
            <person name="Chen X."/>
        </authorList>
    </citation>
    <scope>NUCLEOTIDE SEQUENCE [LARGE SCALE GENOMIC DNA]</scope>
    <source>
        <strain evidence="21">cv. Fuhuasheng</strain>
        <tissue evidence="20">Leaves</tissue>
    </source>
</reference>
<evidence type="ECO:0000256" key="7">
    <source>
        <dbReference type="ARBA" id="ARBA00022729"/>
    </source>
</evidence>
<dbReference type="PROSITE" id="PS00308">
    <property type="entry name" value="LECTIN_LEGUME_ALPHA"/>
    <property type="match status" value="2"/>
</dbReference>
<feature type="domain" description="Protein kinase" evidence="19">
    <location>
        <begin position="336"/>
        <end position="612"/>
    </location>
</feature>
<evidence type="ECO:0000256" key="9">
    <source>
        <dbReference type="ARBA" id="ARBA00022741"/>
    </source>
</evidence>
<dbReference type="FunFam" id="1.10.510.10:FF:000522">
    <property type="entry name" value="L-type lectin-domain containing receptor kinase IX.1"/>
    <property type="match status" value="1"/>
</dbReference>
<dbReference type="Pfam" id="PF00069">
    <property type="entry name" value="Pkinase"/>
    <property type="match status" value="1"/>
</dbReference>
<comment type="subcellular location">
    <subcellularLocation>
        <location evidence="1">Membrane</location>
        <topology evidence="1">Single-pass type I membrane protein</topology>
    </subcellularLocation>
</comment>
<keyword evidence="14" id="KW-0675">Receptor</keyword>
<dbReference type="InterPro" id="IPR050528">
    <property type="entry name" value="L-type_Lectin-RKs"/>
</dbReference>
<feature type="binding site" evidence="15">
    <location>
        <position position="1012"/>
    </location>
    <ligand>
        <name>ATP</name>
        <dbReference type="ChEBI" id="CHEBI:30616"/>
    </ligand>
</feature>
<dbReference type="Gene3D" id="2.60.120.200">
    <property type="match status" value="2"/>
</dbReference>
<evidence type="ECO:0000256" key="18">
    <source>
        <dbReference type="SAM" id="SignalP"/>
    </source>
</evidence>
<evidence type="ECO:0000256" key="10">
    <source>
        <dbReference type="ARBA" id="ARBA00022777"/>
    </source>
</evidence>
<dbReference type="InterPro" id="IPR000985">
    <property type="entry name" value="Lectin_LegA_CS"/>
</dbReference>
<feature type="chain" id="PRO_5019340806" description="Protein kinase domain-containing protein" evidence="18">
    <location>
        <begin position="20"/>
        <end position="1172"/>
    </location>
</feature>
<evidence type="ECO:0000313" key="21">
    <source>
        <dbReference type="Proteomes" id="UP000289738"/>
    </source>
</evidence>
<dbReference type="InterPro" id="IPR011009">
    <property type="entry name" value="Kinase-like_dom_sf"/>
</dbReference>
<comment type="similarity">
    <text evidence="4">In the C-terminal section; belongs to the protein kinase superfamily. Ser/Thr protein kinase family.</text>
</comment>
<dbReference type="PANTHER" id="PTHR27007">
    <property type="match status" value="1"/>
</dbReference>
<protein>
    <recommendedName>
        <fullName evidence="19">Protein kinase domain-containing protein</fullName>
    </recommendedName>
</protein>
<feature type="binding site" evidence="15">
    <location>
        <position position="365"/>
    </location>
    <ligand>
        <name>ATP</name>
        <dbReference type="ChEBI" id="CHEBI:30616"/>
    </ligand>
</feature>
<evidence type="ECO:0000256" key="2">
    <source>
        <dbReference type="ARBA" id="ARBA00007606"/>
    </source>
</evidence>
<evidence type="ECO:0000256" key="4">
    <source>
        <dbReference type="ARBA" id="ARBA00010217"/>
    </source>
</evidence>
<keyword evidence="21" id="KW-1185">Reference proteome</keyword>
<comment type="similarity">
    <text evidence="2">Belongs to the leguminous lectin family.</text>
</comment>
<evidence type="ECO:0000256" key="6">
    <source>
        <dbReference type="ARBA" id="ARBA00022692"/>
    </source>
</evidence>
<keyword evidence="5" id="KW-0808">Transferase</keyword>
<dbReference type="SUPFAM" id="SSF49899">
    <property type="entry name" value="Concanavalin A-like lectins/glucanases"/>
    <property type="match status" value="2"/>
</dbReference>
<dbReference type="GO" id="GO:0005524">
    <property type="term" value="F:ATP binding"/>
    <property type="evidence" value="ECO:0007669"/>
    <property type="project" value="UniProtKB-UniRule"/>
</dbReference>
<evidence type="ECO:0000256" key="1">
    <source>
        <dbReference type="ARBA" id="ARBA00004479"/>
    </source>
</evidence>
<dbReference type="InterPro" id="IPR017441">
    <property type="entry name" value="Protein_kinase_ATP_BS"/>
</dbReference>
<gene>
    <name evidence="20" type="ORF">Ahy_A06g030598</name>
</gene>
<evidence type="ECO:0000313" key="20">
    <source>
        <dbReference type="EMBL" id="RYR55362.1"/>
    </source>
</evidence>
<dbReference type="Gene3D" id="1.10.510.10">
    <property type="entry name" value="Transferase(Phosphotransferase) domain 1"/>
    <property type="match status" value="2"/>
</dbReference>
<evidence type="ECO:0000259" key="19">
    <source>
        <dbReference type="PROSITE" id="PS50011"/>
    </source>
</evidence>
<feature type="compositionally biased region" description="Polar residues" evidence="16">
    <location>
        <begin position="1153"/>
        <end position="1172"/>
    </location>
</feature>
<dbReference type="STRING" id="3818.A0A445CWR3"/>
<keyword evidence="7 18" id="KW-0732">Signal</keyword>
<keyword evidence="6 17" id="KW-0812">Transmembrane</keyword>
<evidence type="ECO:0000256" key="15">
    <source>
        <dbReference type="PROSITE-ProRule" id="PRU10141"/>
    </source>
</evidence>
<evidence type="ECO:0000256" key="12">
    <source>
        <dbReference type="ARBA" id="ARBA00022989"/>
    </source>
</evidence>
<proteinExistence type="inferred from homology"/>
<comment type="similarity">
    <text evidence="3">In the N-terminal section; belongs to the leguminous lectin family.</text>
</comment>
<dbReference type="InterPro" id="IPR008271">
    <property type="entry name" value="Ser/Thr_kinase_AS"/>
</dbReference>
<dbReference type="PROSITE" id="PS00108">
    <property type="entry name" value="PROTEIN_KINASE_ST"/>
    <property type="match status" value="1"/>
</dbReference>
<feature type="transmembrane region" description="Helical" evidence="17">
    <location>
        <begin position="277"/>
        <end position="296"/>
    </location>
</feature>
<dbReference type="EMBL" id="SDMP01000006">
    <property type="protein sequence ID" value="RYR55362.1"/>
    <property type="molecule type" value="Genomic_DNA"/>
</dbReference>
<keyword evidence="12 17" id="KW-1133">Transmembrane helix</keyword>
<keyword evidence="11 15" id="KW-0067">ATP-binding</keyword>
<dbReference type="AlphaFoldDB" id="A0A445CWR3"/>
<dbReference type="InterPro" id="IPR000719">
    <property type="entry name" value="Prot_kinase_dom"/>
</dbReference>
<evidence type="ECO:0000256" key="3">
    <source>
        <dbReference type="ARBA" id="ARBA00008536"/>
    </source>
</evidence>
<evidence type="ECO:0000256" key="11">
    <source>
        <dbReference type="ARBA" id="ARBA00022840"/>
    </source>
</evidence>
<dbReference type="SUPFAM" id="SSF56112">
    <property type="entry name" value="Protein kinase-like (PK-like)"/>
    <property type="match status" value="2"/>
</dbReference>
<dbReference type="PROSITE" id="PS50011">
    <property type="entry name" value="PROTEIN_KINASE_DOM"/>
    <property type="match status" value="1"/>
</dbReference>
<dbReference type="SMART" id="SM00220">
    <property type="entry name" value="S_TKc"/>
    <property type="match status" value="1"/>
</dbReference>
<sequence>MVSSLLLLLLTLFPSNVHPLHFNITDFSDVESASKDMAYEGDAKVANGFIELNRYDYYRTGRAVYSQPLHLWDSSSKILTDFTTSFRFTIQGPESNSSDYNVLADGFAFHMAPLNFTTPPNSAGGNFGLFNLSTHFGIPQNQMFMVEFDTFQNKDYDPLELEHHVGINENSVKSIKYTKFDIEGNIGKQGHALITYNSSTKNLVVSWSFNGASTHTLSCEIDLSKILPEYVTVGFSAATGHRSNTQHNIHSWEFNSTLDSTDSEVNRKKRQKRIIEIVALTCSIIVLVLMVCVCLIKKRIAKLLHDDQVSVANDLDEASLPRRFKYKELVQATNEFSNDRKLGSGGSSQVYKGFLSHSGRAVAVKRIFADIQGGEKIFINEVKIISRLIHRNLVQFIGWCHNKQEFFLVFEYMPNGSLDTYLFGTRRALPWDARYKIALGVATALHYLHEDAEQCVLHRDIKSANILLDTDFSTKLCDFGMAKLVDPRLKTQRTGVVGTYGYLAPEYLNGGRASKESDIYSFGIVALEIACGRKTYQDGEYHIPLVKWVWQLYVEGNILNVADEGLNNNFDELQMTCLLIVGLWCTNPNDKERPKAAQVIKVLQLESPLPELQHDMHDHPLQPTMVKFRTSFQSSSISNSLVIDGLCFHSHNIVFLLLFTLSPSIVHSLHFNIDSFNEKDNMVSYEGDAIPFEGSIELNINDINRVGHAVYNEPLHLWDSSTKALTDFSTAFSFTISQPTNKTADGFAFYMAPLGYQIPPNSYGGALGLFNSTTQYGVVQNHVFMVEFDTFINPEYDPGERHVGINSNSLKSLTYAWYDFEDNIGKKTHALITYNSSTKILNVSWFFNATSTNTLSYEIDLRGILPEYVTVGFSAATGPLEFERNVIHSWNFMSTLESMDSEVNKKKKKKKQKMVIVAVAASIFLVLVIGSVYWLTIIIKKRRTKQVRDDDLGGTLVTSDLGKASIPRRFDYRELAAATDGFSKDKRLGRGGSGEVYKGFLKDLGRFVAVKKIFADFQNSEKIFINEVKIIKYLNGGRASKESDIYSFGIVALEIACGRKTYQDGEYHIPLVKWVWQLYVEGNILNVADEGLNKNFDELQMTCLLIVGLWCTNPNDKERPKAAQVIKVLQLESPLPALPHDMHDHRLRPTMENFRNSSQSSPITNSLVNDGR</sequence>
<evidence type="ECO:0000256" key="5">
    <source>
        <dbReference type="ARBA" id="ARBA00022679"/>
    </source>
</evidence>
<dbReference type="PROSITE" id="PS00107">
    <property type="entry name" value="PROTEIN_KINASE_ATP"/>
    <property type="match status" value="2"/>
</dbReference>
<dbReference type="InterPro" id="IPR013320">
    <property type="entry name" value="ConA-like_dom_sf"/>
</dbReference>
<comment type="caution">
    <text evidence="20">The sequence shown here is derived from an EMBL/GenBank/DDBJ whole genome shotgun (WGS) entry which is preliminary data.</text>
</comment>
<dbReference type="Gene3D" id="3.30.200.20">
    <property type="entry name" value="Phosphorylase Kinase, domain 1"/>
    <property type="match status" value="2"/>
</dbReference>
<dbReference type="Proteomes" id="UP000289738">
    <property type="component" value="Chromosome A06"/>
</dbReference>
<feature type="transmembrane region" description="Helical" evidence="17">
    <location>
        <begin position="914"/>
        <end position="935"/>
    </location>
</feature>
<keyword evidence="9 15" id="KW-0547">Nucleotide-binding</keyword>
<evidence type="ECO:0000256" key="16">
    <source>
        <dbReference type="SAM" id="MobiDB-lite"/>
    </source>
</evidence>
<feature type="region of interest" description="Disordered" evidence="16">
    <location>
        <begin position="1152"/>
        <end position="1172"/>
    </location>
</feature>
<keyword evidence="8" id="KW-0430">Lectin</keyword>
<evidence type="ECO:0000256" key="8">
    <source>
        <dbReference type="ARBA" id="ARBA00022734"/>
    </source>
</evidence>
<dbReference type="GO" id="GO:0004672">
    <property type="term" value="F:protein kinase activity"/>
    <property type="evidence" value="ECO:0007669"/>
    <property type="project" value="InterPro"/>
</dbReference>
<organism evidence="20 21">
    <name type="scientific">Arachis hypogaea</name>
    <name type="common">Peanut</name>
    <dbReference type="NCBI Taxonomy" id="3818"/>
    <lineage>
        <taxon>Eukaryota</taxon>
        <taxon>Viridiplantae</taxon>
        <taxon>Streptophyta</taxon>
        <taxon>Embryophyta</taxon>
        <taxon>Tracheophyta</taxon>
        <taxon>Spermatophyta</taxon>
        <taxon>Magnoliopsida</taxon>
        <taxon>eudicotyledons</taxon>
        <taxon>Gunneridae</taxon>
        <taxon>Pentapetalae</taxon>
        <taxon>rosids</taxon>
        <taxon>fabids</taxon>
        <taxon>Fabales</taxon>
        <taxon>Fabaceae</taxon>
        <taxon>Papilionoideae</taxon>
        <taxon>50 kb inversion clade</taxon>
        <taxon>dalbergioids sensu lato</taxon>
        <taxon>Dalbergieae</taxon>
        <taxon>Pterocarpus clade</taxon>
        <taxon>Arachis</taxon>
    </lineage>
</organism>
<keyword evidence="13 17" id="KW-0472">Membrane</keyword>
<feature type="signal peptide" evidence="18">
    <location>
        <begin position="1"/>
        <end position="19"/>
    </location>
</feature>
<dbReference type="GO" id="GO:0016020">
    <property type="term" value="C:membrane"/>
    <property type="evidence" value="ECO:0007669"/>
    <property type="project" value="UniProtKB-SubCell"/>
</dbReference>
<evidence type="ECO:0000256" key="14">
    <source>
        <dbReference type="ARBA" id="ARBA00023170"/>
    </source>
</evidence>
<dbReference type="InterPro" id="IPR001220">
    <property type="entry name" value="Legume_lectin_dom"/>
</dbReference>
<evidence type="ECO:0000256" key="17">
    <source>
        <dbReference type="SAM" id="Phobius"/>
    </source>
</evidence>
<accession>A0A445CWR3</accession>
<keyword evidence="10" id="KW-0418">Kinase</keyword>